<dbReference type="EMBL" id="CAADRP010000857">
    <property type="protein sequence ID" value="VFU32877.1"/>
    <property type="molecule type" value="Genomic_DNA"/>
</dbReference>
<sequence length="127" mass="14306">MTSFSLSSKAYTARDFILEAKKNPQTTFSSYFVFDRNSGWVKFRTTTTTNKYKANTHVEKASKGGFNNNVWVNQLAKSFKIDKSVNRLKPAVAFSVPLGECYMLIDIPMSNYINSGINKISVLARSN</sequence>
<evidence type="ECO:0000313" key="1">
    <source>
        <dbReference type="EMBL" id="VFU32877.1"/>
    </source>
</evidence>
<name>A0A6N2KXZ9_SALVM</name>
<accession>A0A6N2KXZ9</accession>
<reference evidence="1" key="1">
    <citation type="submission" date="2019-03" db="EMBL/GenBank/DDBJ databases">
        <authorList>
            <person name="Mank J."/>
            <person name="Almeida P."/>
        </authorList>
    </citation>
    <scope>NUCLEOTIDE SEQUENCE</scope>
    <source>
        <strain evidence="1">78183</strain>
    </source>
</reference>
<protein>
    <submittedName>
        <fullName evidence="1">Uncharacterized protein</fullName>
    </submittedName>
</protein>
<proteinExistence type="predicted"/>
<organism evidence="1">
    <name type="scientific">Salix viminalis</name>
    <name type="common">Common osier</name>
    <name type="synonym">Basket willow</name>
    <dbReference type="NCBI Taxonomy" id="40686"/>
    <lineage>
        <taxon>Eukaryota</taxon>
        <taxon>Viridiplantae</taxon>
        <taxon>Streptophyta</taxon>
        <taxon>Embryophyta</taxon>
        <taxon>Tracheophyta</taxon>
        <taxon>Spermatophyta</taxon>
        <taxon>Magnoliopsida</taxon>
        <taxon>eudicotyledons</taxon>
        <taxon>Gunneridae</taxon>
        <taxon>Pentapetalae</taxon>
        <taxon>rosids</taxon>
        <taxon>fabids</taxon>
        <taxon>Malpighiales</taxon>
        <taxon>Salicaceae</taxon>
        <taxon>Saliceae</taxon>
        <taxon>Salix</taxon>
    </lineage>
</organism>
<gene>
    <name evidence="1" type="ORF">SVIM_LOCUS147284</name>
</gene>
<dbReference type="AlphaFoldDB" id="A0A6N2KXZ9"/>